<feature type="non-terminal residue" evidence="6">
    <location>
        <position position="1"/>
    </location>
</feature>
<dbReference type="Proteomes" id="UP000037510">
    <property type="component" value="Unassembled WGS sequence"/>
</dbReference>
<keyword evidence="3" id="KW-0862">Zinc</keyword>
<name>A0A0L7KRU2_OPEBR</name>
<sequence length="191" mass="21591">LSKAVVEKHPALASYYGNLIVNIGKKYVLRLHPEVKRQICRKCKCILVNNVSAKMKIKTKNKSKTVQWECKTCKTTRSFPADKNKDHKIWIEKPDAVIEVIMSLMNEVAVPLSYILTEFFNTCIREGKYPQVLKYVRVSPLYKGKGASTLRAESQDNKPQPTKPVTNPVSKPAGATPRPPSPGQQNNEWNL</sequence>
<dbReference type="GO" id="GO:0005655">
    <property type="term" value="C:nucleolar ribonuclease P complex"/>
    <property type="evidence" value="ECO:0007669"/>
    <property type="project" value="TreeGrafter"/>
</dbReference>
<comment type="caution">
    <text evidence="6">The sequence shown here is derived from an EMBL/GenBank/DDBJ whole genome shotgun (WGS) entry which is preliminary data.</text>
</comment>
<evidence type="ECO:0000256" key="2">
    <source>
        <dbReference type="ARBA" id="ARBA00022723"/>
    </source>
</evidence>
<evidence type="ECO:0000256" key="4">
    <source>
        <dbReference type="ARBA" id="ARBA00038402"/>
    </source>
</evidence>
<dbReference type="GO" id="GO:0008033">
    <property type="term" value="P:tRNA processing"/>
    <property type="evidence" value="ECO:0007669"/>
    <property type="project" value="UniProtKB-KW"/>
</dbReference>
<dbReference type="STRING" id="104452.A0A0L7KRU2"/>
<feature type="compositionally biased region" description="Polar residues" evidence="5">
    <location>
        <begin position="157"/>
        <end position="169"/>
    </location>
</feature>
<dbReference type="EMBL" id="JTDY01006431">
    <property type="protein sequence ID" value="KOB66017.1"/>
    <property type="molecule type" value="Genomic_DNA"/>
</dbReference>
<dbReference type="Pfam" id="PF04032">
    <property type="entry name" value="Rpr2"/>
    <property type="match status" value="1"/>
</dbReference>
<evidence type="ECO:0000313" key="7">
    <source>
        <dbReference type="Proteomes" id="UP000037510"/>
    </source>
</evidence>
<feature type="region of interest" description="Disordered" evidence="5">
    <location>
        <begin position="147"/>
        <end position="191"/>
    </location>
</feature>
<evidence type="ECO:0000313" key="6">
    <source>
        <dbReference type="EMBL" id="KOB66017.1"/>
    </source>
</evidence>
<reference evidence="6 7" key="1">
    <citation type="journal article" date="2015" name="Genome Biol. Evol.">
        <title>The genome of winter moth (Operophtera brumata) provides a genomic perspective on sexual dimorphism and phenology.</title>
        <authorList>
            <person name="Derks M.F."/>
            <person name="Smit S."/>
            <person name="Salis L."/>
            <person name="Schijlen E."/>
            <person name="Bossers A."/>
            <person name="Mateman C."/>
            <person name="Pijl A.S."/>
            <person name="de Ridder D."/>
            <person name="Groenen M.A."/>
            <person name="Visser M.E."/>
            <person name="Megens H.J."/>
        </authorList>
    </citation>
    <scope>NUCLEOTIDE SEQUENCE [LARGE SCALE GENOMIC DNA]</scope>
    <source>
        <strain evidence="6">WM2013NL</strain>
        <tissue evidence="6">Head and thorax</tissue>
    </source>
</reference>
<dbReference type="AlphaFoldDB" id="A0A0L7KRU2"/>
<evidence type="ECO:0000256" key="3">
    <source>
        <dbReference type="ARBA" id="ARBA00022833"/>
    </source>
</evidence>
<dbReference type="PANTHER" id="PTHR14742">
    <property type="entry name" value="RIBONUCLEASE P SUBUNIT P21"/>
    <property type="match status" value="1"/>
</dbReference>
<keyword evidence="2" id="KW-0479">Metal-binding</keyword>
<accession>A0A0L7KRU2</accession>
<dbReference type="InterPro" id="IPR007175">
    <property type="entry name" value="Rpr2/Snm1/Rpp21"/>
</dbReference>
<dbReference type="PANTHER" id="PTHR14742:SF0">
    <property type="entry name" value="RIBONUCLEASE P PROTEIN SUBUNIT P21"/>
    <property type="match status" value="1"/>
</dbReference>
<proteinExistence type="inferred from homology"/>
<dbReference type="GO" id="GO:0046872">
    <property type="term" value="F:metal ion binding"/>
    <property type="evidence" value="ECO:0007669"/>
    <property type="project" value="UniProtKB-KW"/>
</dbReference>
<keyword evidence="7" id="KW-1185">Reference proteome</keyword>
<comment type="similarity">
    <text evidence="4">Belongs to the eukaryotic/archaeal RNase P protein component 4 family.</text>
</comment>
<dbReference type="Gene3D" id="6.20.50.20">
    <property type="match status" value="1"/>
</dbReference>
<keyword evidence="1" id="KW-0819">tRNA processing</keyword>
<organism evidence="6 7">
    <name type="scientific">Operophtera brumata</name>
    <name type="common">Winter moth</name>
    <name type="synonym">Phalaena brumata</name>
    <dbReference type="NCBI Taxonomy" id="104452"/>
    <lineage>
        <taxon>Eukaryota</taxon>
        <taxon>Metazoa</taxon>
        <taxon>Ecdysozoa</taxon>
        <taxon>Arthropoda</taxon>
        <taxon>Hexapoda</taxon>
        <taxon>Insecta</taxon>
        <taxon>Pterygota</taxon>
        <taxon>Neoptera</taxon>
        <taxon>Endopterygota</taxon>
        <taxon>Lepidoptera</taxon>
        <taxon>Glossata</taxon>
        <taxon>Ditrysia</taxon>
        <taxon>Geometroidea</taxon>
        <taxon>Geometridae</taxon>
        <taxon>Larentiinae</taxon>
        <taxon>Operophtera</taxon>
    </lineage>
</organism>
<evidence type="ECO:0000256" key="1">
    <source>
        <dbReference type="ARBA" id="ARBA00022694"/>
    </source>
</evidence>
<evidence type="ECO:0000256" key="5">
    <source>
        <dbReference type="SAM" id="MobiDB-lite"/>
    </source>
</evidence>
<gene>
    <name evidence="6" type="ORF">OBRU01_21834</name>
</gene>
<protein>
    <submittedName>
        <fullName evidence="6">Ribonuclease P protein subunit p21</fullName>
    </submittedName>
</protein>